<evidence type="ECO:0000256" key="8">
    <source>
        <dbReference type="SAM" id="Phobius"/>
    </source>
</evidence>
<feature type="transmembrane region" description="Helical" evidence="8">
    <location>
        <begin position="12"/>
        <end position="30"/>
    </location>
</feature>
<dbReference type="Pfam" id="PF13715">
    <property type="entry name" value="CarbopepD_reg_2"/>
    <property type="match status" value="1"/>
</dbReference>
<dbReference type="InterPro" id="IPR037066">
    <property type="entry name" value="Plug_dom_sf"/>
</dbReference>
<proteinExistence type="inferred from homology"/>
<dbReference type="InterPro" id="IPR012910">
    <property type="entry name" value="Plug_dom"/>
</dbReference>
<evidence type="ECO:0000256" key="5">
    <source>
        <dbReference type="ARBA" id="ARBA00023136"/>
    </source>
</evidence>
<comment type="subcellular location">
    <subcellularLocation>
        <location evidence="1 7">Cell outer membrane</location>
        <topology evidence="1 7">Multi-pass membrane protein</topology>
    </subcellularLocation>
</comment>
<dbReference type="InterPro" id="IPR036942">
    <property type="entry name" value="Beta-barrel_TonB_sf"/>
</dbReference>
<dbReference type="PROSITE" id="PS00018">
    <property type="entry name" value="EF_HAND_1"/>
    <property type="match status" value="1"/>
</dbReference>
<evidence type="ECO:0000256" key="1">
    <source>
        <dbReference type="ARBA" id="ARBA00004571"/>
    </source>
</evidence>
<keyword evidence="10" id="KW-0675">Receptor</keyword>
<dbReference type="InterPro" id="IPR039426">
    <property type="entry name" value="TonB-dep_rcpt-like"/>
</dbReference>
<comment type="similarity">
    <text evidence="7">Belongs to the TonB-dependent receptor family.</text>
</comment>
<keyword evidence="11" id="KW-1185">Reference proteome</keyword>
<dbReference type="InterPro" id="IPR023996">
    <property type="entry name" value="TonB-dep_OMP_SusC/RagA"/>
</dbReference>
<dbReference type="AlphaFoldDB" id="A0A4U1CJ20"/>
<keyword evidence="6 7" id="KW-0998">Cell outer membrane</keyword>
<sequence>MNVLPQLKWYKNITCVLYVLLVMTVPMLYATDSKAQILEKKVTTVYKNRSLHEVVLDLQAKTKVDFGFTRDLGLDRVNIENEKFENQSLNSVLKKLLNPNSYEFKERDGLIIISRMQEQVKVSGKVFDGEGQPLSSANVRLIELNRTLNTDKDGAYSMSVRPGTFTLEASYISYQSQSKKIIVQSGKDMTANFTLVQSQNKLNEVVVVGYGEVKRKDLTGAVSTVNISDIQDIPVQRVDQMLQGRIAGAEVVSTSGEPGAGTSIRIRGTRSISATNEPLYVVDGVMDAVSSMNDINPADIETLQVLKDASSTAIYGSRGSNGVVLITTKRGKDGQQEIVYRADGGISQLPRFLDLMNAQEWSELMNDRFYFSAAANQTRPLEDYPFPNPASLGDGTNWTKEITRTSPYQNHTITASGGSKSTRYYFSGNYSNNQGIILASGMKRYQLRLNLDQTFSKFVKGGLRINYSYIDHEINKADVGTQTLWYKSTIFLSPTIPAYKPDGSFNDWNSQWYSGTLFDSPLAVSKLTRKDQLKKTLSPMGFLEVTPFKGLTIKSSVSLYDYNRFDDNFSPSTLPTRANKATGAYAYKRAYRSNNILNENTISYSTLLNRKHKIDALYGFTVQNNWISDLSASGDGYFIDDVNTNDLAAVPSKETLNAASSLEDRSRVSHLGRLNYNLSSKYYLTLTGRFDAGSNFAASHKWGFFPSAAVKWNLKSEKFLKSVKAIDDLSLRFSAGLAGNDAVGVYQSLAMLNSIASGYIFDGAIPVSYVPSRIANEGLTWEKTKSANLGIDASFFKGKLDLSFELYQSRTNDLLLTVQLPNQGGFTSRLTNIGETSNNGAELTVGTKNITKKNFYWNSTITIGHNKQMVDDIGGLERVSAYINPYGGNYMMYGYVAGRPLNALWGMQYAGVWKNQAEITQNEIDKKYVSSSTPFYSPGRQRYIDQNNDGVLNNDDLIYMGNADPKVYGGLQNSFRYKKFYVNVYFNYSLGGKIYNPTELFMGTGTYLSNQYRYMANAWHPVRNPTSDIPRAESKDDIPNDRFIYDASFLRLKNASVSYVWDLAKTSNNKLKSVVFTIAGNNIFLLKKYNGYDPEVSTESGSSTIRRMDNGAYPNARTVTFSVQVKF</sequence>
<dbReference type="OrthoDB" id="9768177at2"/>
<dbReference type="GO" id="GO:0009279">
    <property type="term" value="C:cell outer membrane"/>
    <property type="evidence" value="ECO:0007669"/>
    <property type="project" value="UniProtKB-SubCell"/>
</dbReference>
<dbReference type="Gene3D" id="2.170.130.10">
    <property type="entry name" value="TonB-dependent receptor, plug domain"/>
    <property type="match status" value="1"/>
</dbReference>
<name>A0A4U1CJ20_9SPHI</name>
<keyword evidence="5 7" id="KW-0472">Membrane</keyword>
<dbReference type="InterPro" id="IPR008969">
    <property type="entry name" value="CarboxyPept-like_regulatory"/>
</dbReference>
<accession>A0A4U1CJ20</accession>
<dbReference type="NCBIfam" id="TIGR04056">
    <property type="entry name" value="OMP_RagA_SusC"/>
    <property type="match status" value="1"/>
</dbReference>
<dbReference type="SUPFAM" id="SSF56935">
    <property type="entry name" value="Porins"/>
    <property type="match status" value="1"/>
</dbReference>
<dbReference type="PROSITE" id="PS52016">
    <property type="entry name" value="TONB_DEPENDENT_REC_3"/>
    <property type="match status" value="1"/>
</dbReference>
<dbReference type="Proteomes" id="UP000307244">
    <property type="component" value="Unassembled WGS sequence"/>
</dbReference>
<feature type="domain" description="TonB-dependent receptor plug" evidence="9">
    <location>
        <begin position="215"/>
        <end position="323"/>
    </location>
</feature>
<dbReference type="InterPro" id="IPR018247">
    <property type="entry name" value="EF_Hand_1_Ca_BS"/>
</dbReference>
<keyword evidence="3 7" id="KW-1134">Transmembrane beta strand</keyword>
<dbReference type="FunFam" id="2.170.130.10:FF:000008">
    <property type="entry name" value="SusC/RagA family TonB-linked outer membrane protein"/>
    <property type="match status" value="1"/>
</dbReference>
<dbReference type="EMBL" id="SWBQ01000003">
    <property type="protein sequence ID" value="TKC06066.1"/>
    <property type="molecule type" value="Genomic_DNA"/>
</dbReference>
<gene>
    <name evidence="10" type="ORF">FA047_12085</name>
</gene>
<evidence type="ECO:0000256" key="4">
    <source>
        <dbReference type="ARBA" id="ARBA00022692"/>
    </source>
</evidence>
<comment type="caution">
    <text evidence="10">The sequence shown here is derived from an EMBL/GenBank/DDBJ whole genome shotgun (WGS) entry which is preliminary data.</text>
</comment>
<dbReference type="Gene3D" id="2.40.170.20">
    <property type="entry name" value="TonB-dependent receptor, beta-barrel domain"/>
    <property type="match status" value="1"/>
</dbReference>
<dbReference type="Gene3D" id="2.60.40.1120">
    <property type="entry name" value="Carboxypeptidase-like, regulatory domain"/>
    <property type="match status" value="1"/>
</dbReference>
<dbReference type="InterPro" id="IPR023997">
    <property type="entry name" value="TonB-dep_OMP_SusC/RagA_CS"/>
</dbReference>
<keyword evidence="2 7" id="KW-0813">Transport</keyword>
<keyword evidence="4 7" id="KW-0812">Transmembrane</keyword>
<protein>
    <submittedName>
        <fullName evidence="10">TonB-dependent receptor</fullName>
    </submittedName>
</protein>
<organism evidence="10 11">
    <name type="scientific">Pedobacter frigoris</name>
    <dbReference type="NCBI Taxonomy" id="2571272"/>
    <lineage>
        <taxon>Bacteria</taxon>
        <taxon>Pseudomonadati</taxon>
        <taxon>Bacteroidota</taxon>
        <taxon>Sphingobacteriia</taxon>
        <taxon>Sphingobacteriales</taxon>
        <taxon>Sphingobacteriaceae</taxon>
        <taxon>Pedobacter</taxon>
    </lineage>
</organism>
<dbReference type="RefSeq" id="WP_136836325.1">
    <property type="nucleotide sequence ID" value="NZ_SWBQ01000003.1"/>
</dbReference>
<evidence type="ECO:0000256" key="3">
    <source>
        <dbReference type="ARBA" id="ARBA00022452"/>
    </source>
</evidence>
<dbReference type="SUPFAM" id="SSF49464">
    <property type="entry name" value="Carboxypeptidase regulatory domain-like"/>
    <property type="match status" value="1"/>
</dbReference>
<evidence type="ECO:0000256" key="2">
    <source>
        <dbReference type="ARBA" id="ARBA00022448"/>
    </source>
</evidence>
<dbReference type="Pfam" id="PF07715">
    <property type="entry name" value="Plug"/>
    <property type="match status" value="1"/>
</dbReference>
<evidence type="ECO:0000256" key="6">
    <source>
        <dbReference type="ARBA" id="ARBA00023237"/>
    </source>
</evidence>
<dbReference type="NCBIfam" id="TIGR04057">
    <property type="entry name" value="SusC_RagA_signa"/>
    <property type="match status" value="1"/>
</dbReference>
<evidence type="ECO:0000259" key="9">
    <source>
        <dbReference type="Pfam" id="PF07715"/>
    </source>
</evidence>
<evidence type="ECO:0000313" key="10">
    <source>
        <dbReference type="EMBL" id="TKC06066.1"/>
    </source>
</evidence>
<evidence type="ECO:0000256" key="7">
    <source>
        <dbReference type="PROSITE-ProRule" id="PRU01360"/>
    </source>
</evidence>
<evidence type="ECO:0000313" key="11">
    <source>
        <dbReference type="Proteomes" id="UP000307244"/>
    </source>
</evidence>
<reference evidence="10 11" key="1">
    <citation type="submission" date="2019-04" db="EMBL/GenBank/DDBJ databases">
        <title>Pedobacter sp. RP-3-15 sp. nov., isolated from Arctic soil.</title>
        <authorList>
            <person name="Dahal R.H."/>
            <person name="Kim D.-U."/>
        </authorList>
    </citation>
    <scope>NUCLEOTIDE SEQUENCE [LARGE SCALE GENOMIC DNA]</scope>
    <source>
        <strain evidence="10 11">RP-3-15</strain>
    </source>
</reference>
<keyword evidence="8" id="KW-1133">Transmembrane helix</keyword>